<evidence type="ECO:0000313" key="6">
    <source>
        <dbReference type="EMBL" id="CEN44515.1"/>
    </source>
</evidence>
<dbReference type="RefSeq" id="WP_082024938.1">
    <property type="nucleotide sequence ID" value="NZ_CDOI01000090.1"/>
</dbReference>
<dbReference type="InterPro" id="IPR023166">
    <property type="entry name" value="BaiN-like_dom_sf"/>
</dbReference>
<evidence type="ECO:0000256" key="3">
    <source>
        <dbReference type="ARBA" id="ARBA00022827"/>
    </source>
</evidence>
<dbReference type="Gene3D" id="3.50.50.60">
    <property type="entry name" value="FAD/NAD(P)-binding domain"/>
    <property type="match status" value="1"/>
</dbReference>
<dbReference type="PANTHER" id="PTHR42887:SF2">
    <property type="entry name" value="OS12G0638800 PROTEIN"/>
    <property type="match status" value="1"/>
</dbReference>
<accession>A0A0B7HYL0</accession>
<feature type="domain" description="RsdA/BaiN/AoA(So)-like insert" evidence="5">
    <location>
        <begin position="219"/>
        <end position="388"/>
    </location>
</feature>
<evidence type="ECO:0000259" key="4">
    <source>
        <dbReference type="Pfam" id="PF03486"/>
    </source>
</evidence>
<dbReference type="Gene3D" id="1.10.8.260">
    <property type="entry name" value="HI0933 insert domain-like"/>
    <property type="match status" value="1"/>
</dbReference>
<dbReference type="Pfam" id="PF22780">
    <property type="entry name" value="HI0933_like_1st"/>
    <property type="match status" value="1"/>
</dbReference>
<dbReference type="InterPro" id="IPR004792">
    <property type="entry name" value="BaiN-like"/>
</dbReference>
<dbReference type="Gene3D" id="2.40.30.10">
    <property type="entry name" value="Translation factors"/>
    <property type="match status" value="1"/>
</dbReference>
<organism evidence="6 7">
    <name type="scientific">Capnocytophaga canis</name>
    <dbReference type="NCBI Taxonomy" id="1848903"/>
    <lineage>
        <taxon>Bacteria</taxon>
        <taxon>Pseudomonadati</taxon>
        <taxon>Bacteroidota</taxon>
        <taxon>Flavobacteriia</taxon>
        <taxon>Flavobacteriales</taxon>
        <taxon>Flavobacteriaceae</taxon>
        <taxon>Capnocytophaga</taxon>
    </lineage>
</organism>
<dbReference type="PRINTS" id="PR00411">
    <property type="entry name" value="PNDRDTASEI"/>
</dbReference>
<dbReference type="Pfam" id="PF03486">
    <property type="entry name" value="HI0933_like"/>
    <property type="match status" value="1"/>
</dbReference>
<dbReference type="PRINTS" id="PR00368">
    <property type="entry name" value="FADPNR"/>
</dbReference>
<evidence type="ECO:0000259" key="5">
    <source>
        <dbReference type="Pfam" id="PF22780"/>
    </source>
</evidence>
<dbReference type="InterPro" id="IPR036188">
    <property type="entry name" value="FAD/NAD-bd_sf"/>
</dbReference>
<evidence type="ECO:0000256" key="2">
    <source>
        <dbReference type="ARBA" id="ARBA00022630"/>
    </source>
</evidence>
<comment type="cofactor">
    <cofactor evidence="1">
        <name>FAD</name>
        <dbReference type="ChEBI" id="CHEBI:57692"/>
    </cofactor>
</comment>
<sequence>MYDRVFCFISRNDRKFIVNNKRFKKNTSDILKNVQKFDIVIIGGGAAGFFTAINCAERNPNYRIAILEKGKEVLSKVRISGGGRCNVTHAEFIPQNLVKNYPRGERELLSPFSRFMCGDVIEWFESRGVALKTEADGRVFPKSNTSQSVIDCFLEQVKCLGIELFNSHNVIDFYREDAYWEVKTSDSIFRAEKLIITTGSNPKIWNLLAKLGHTIVPPVPSLFTFNTSDDFIKDMAGISTTAEVSLYDIHDKSLKIKNIAPLLITHWGFSGPAILKLSAWGARVLAERDYRCVLKVNWLCNDLQQPSKEEVLQYLQEIKQTQPKKMLQNTSFPNLPKRLWLRLLDRAGVLHSILWANLNKTSLHSLSEVLTSSRFVINGKSVFKEEFVTAGGVALSEINFKTFESKMLKNLYLAGEVIDVDAITGGFNFQNAWTGGYLIAEALQG</sequence>
<dbReference type="AlphaFoldDB" id="A0A0B7HYL0"/>
<keyword evidence="3" id="KW-0274">FAD</keyword>
<proteinExistence type="predicted"/>
<keyword evidence="2" id="KW-0285">Flavoprotein</keyword>
<evidence type="ECO:0000256" key="1">
    <source>
        <dbReference type="ARBA" id="ARBA00001974"/>
    </source>
</evidence>
<protein>
    <submittedName>
        <fullName evidence="6">Flavoprotein family protein</fullName>
    </submittedName>
</protein>
<dbReference type="SUPFAM" id="SSF160996">
    <property type="entry name" value="HI0933 insert domain-like"/>
    <property type="match status" value="1"/>
</dbReference>
<dbReference type="NCBIfam" id="TIGR00275">
    <property type="entry name" value="aminoacetone oxidase family FAD-binding enzyme"/>
    <property type="match status" value="1"/>
</dbReference>
<reference evidence="6 7" key="1">
    <citation type="submission" date="2015-01" db="EMBL/GenBank/DDBJ databases">
        <authorList>
            <person name="Xiang T."/>
            <person name="Song Y."/>
            <person name="Huang L."/>
            <person name="Wang B."/>
            <person name="Wu P."/>
        </authorList>
    </citation>
    <scope>NUCLEOTIDE SEQUENCE [LARGE SCALE GENOMIC DNA]</scope>
    <source>
        <strain evidence="6 7">CcD38</strain>
    </source>
</reference>
<dbReference type="InterPro" id="IPR057661">
    <property type="entry name" value="RsdA/BaiN/AoA(So)_Rossmann"/>
</dbReference>
<evidence type="ECO:0000313" key="7">
    <source>
        <dbReference type="Proteomes" id="UP000045051"/>
    </source>
</evidence>
<dbReference type="InterPro" id="IPR055178">
    <property type="entry name" value="RsdA/BaiN/AoA(So)-like_dom"/>
</dbReference>
<dbReference type="SUPFAM" id="SSF51905">
    <property type="entry name" value="FAD/NAD(P)-binding domain"/>
    <property type="match status" value="1"/>
</dbReference>
<feature type="domain" description="RsdA/BaiN/AoA(So)-like Rossmann fold-like" evidence="4">
    <location>
        <begin position="38"/>
        <end position="441"/>
    </location>
</feature>
<dbReference type="Proteomes" id="UP000045051">
    <property type="component" value="Unassembled WGS sequence"/>
</dbReference>
<name>A0A0B7HYL0_9FLAO</name>
<dbReference type="PANTHER" id="PTHR42887">
    <property type="entry name" value="OS12G0638800 PROTEIN"/>
    <property type="match status" value="1"/>
</dbReference>
<keyword evidence="7" id="KW-1185">Reference proteome</keyword>
<gene>
    <name evidence="6" type="ORF">CCAND38_180076</name>
</gene>
<dbReference type="EMBL" id="CDOI01000090">
    <property type="protein sequence ID" value="CEN44515.1"/>
    <property type="molecule type" value="Genomic_DNA"/>
</dbReference>